<evidence type="ECO:0000256" key="7">
    <source>
        <dbReference type="ARBA" id="ARBA00023146"/>
    </source>
</evidence>
<keyword evidence="10" id="KW-1185">Reference proteome</keyword>
<keyword evidence="6" id="KW-0648">Protein biosynthesis</keyword>
<dbReference type="GO" id="GO:0005739">
    <property type="term" value="C:mitochondrion"/>
    <property type="evidence" value="ECO:0007669"/>
    <property type="project" value="TreeGrafter"/>
</dbReference>
<keyword evidence="2" id="KW-0963">Cytoplasm</keyword>
<dbReference type="SUPFAM" id="SSF55681">
    <property type="entry name" value="Class II aaRS and biotin synthetases"/>
    <property type="match status" value="1"/>
</dbReference>
<dbReference type="InterPro" id="IPR045864">
    <property type="entry name" value="aa-tRNA-synth_II/BPL/LPL"/>
</dbReference>
<dbReference type="GO" id="GO:0004820">
    <property type="term" value="F:glycine-tRNA ligase activity"/>
    <property type="evidence" value="ECO:0007669"/>
    <property type="project" value="InterPro"/>
</dbReference>
<dbReference type="GO" id="GO:0070150">
    <property type="term" value="P:mitochondrial glycyl-tRNA aminoacylation"/>
    <property type="evidence" value="ECO:0007669"/>
    <property type="project" value="TreeGrafter"/>
</dbReference>
<dbReference type="PANTHER" id="PTHR10745">
    <property type="entry name" value="GLYCYL-TRNA SYNTHETASE/DNA POLYMERASE SUBUNIT GAMMA-2"/>
    <property type="match status" value="1"/>
</dbReference>
<dbReference type="NCBIfam" id="TIGR00389">
    <property type="entry name" value="glyS_dimeric"/>
    <property type="match status" value="1"/>
</dbReference>
<evidence type="ECO:0000256" key="4">
    <source>
        <dbReference type="ARBA" id="ARBA00022741"/>
    </source>
</evidence>
<dbReference type="AlphaFoldDB" id="A0A9K3GMU2"/>
<evidence type="ECO:0000259" key="8">
    <source>
        <dbReference type="Pfam" id="PF03129"/>
    </source>
</evidence>
<dbReference type="SUPFAM" id="SSF52954">
    <property type="entry name" value="Class II aaRS ABD-related"/>
    <property type="match status" value="1"/>
</dbReference>
<comment type="subcellular location">
    <subcellularLocation>
        <location evidence="1">Cytoplasm</location>
    </subcellularLocation>
</comment>
<evidence type="ECO:0000256" key="6">
    <source>
        <dbReference type="ARBA" id="ARBA00022917"/>
    </source>
</evidence>
<accession>A0A9K3GMU2</accession>
<feature type="non-terminal residue" evidence="9">
    <location>
        <position position="1"/>
    </location>
</feature>
<keyword evidence="4" id="KW-0547">Nucleotide-binding</keyword>
<evidence type="ECO:0000256" key="5">
    <source>
        <dbReference type="ARBA" id="ARBA00022840"/>
    </source>
</evidence>
<dbReference type="Gene3D" id="3.30.720.200">
    <property type="match status" value="1"/>
</dbReference>
<dbReference type="PANTHER" id="PTHR10745:SF0">
    <property type="entry name" value="GLYCINE--TRNA LIGASE"/>
    <property type="match status" value="1"/>
</dbReference>
<dbReference type="InterPro" id="IPR004154">
    <property type="entry name" value="Anticodon-bd"/>
</dbReference>
<organism evidence="9 10">
    <name type="scientific">Kipferlia bialata</name>
    <dbReference type="NCBI Taxonomy" id="797122"/>
    <lineage>
        <taxon>Eukaryota</taxon>
        <taxon>Metamonada</taxon>
        <taxon>Carpediemonas-like organisms</taxon>
        <taxon>Kipferlia</taxon>
    </lineage>
</organism>
<dbReference type="Pfam" id="PF03129">
    <property type="entry name" value="HGTP_anticodon"/>
    <property type="match status" value="1"/>
</dbReference>
<dbReference type="Gene3D" id="3.40.50.800">
    <property type="entry name" value="Anticodon-binding domain"/>
    <property type="match status" value="1"/>
</dbReference>
<dbReference type="FunFam" id="3.30.930.10:FF:000158">
    <property type="entry name" value="Glycyl-tRNA synthetase"/>
    <property type="match status" value="1"/>
</dbReference>
<gene>
    <name evidence="9" type="ORF">KIPB_010286</name>
</gene>
<dbReference type="GO" id="GO:0005524">
    <property type="term" value="F:ATP binding"/>
    <property type="evidence" value="ECO:0007669"/>
    <property type="project" value="UniProtKB-KW"/>
</dbReference>
<dbReference type="Gene3D" id="3.30.930.10">
    <property type="entry name" value="Bira Bifunctional Protein, Domain 2"/>
    <property type="match status" value="1"/>
</dbReference>
<name>A0A9K3GMU2_9EUKA</name>
<keyword evidence="3" id="KW-0436">Ligase</keyword>
<evidence type="ECO:0000256" key="3">
    <source>
        <dbReference type="ARBA" id="ARBA00022598"/>
    </source>
</evidence>
<dbReference type="InterPro" id="IPR002315">
    <property type="entry name" value="tRNA-synt_gly"/>
</dbReference>
<keyword evidence="7" id="KW-0030">Aminoacyl-tRNA synthetase</keyword>
<keyword evidence="5" id="KW-0067">ATP-binding</keyword>
<feature type="domain" description="Anticodon-binding" evidence="8">
    <location>
        <begin position="252"/>
        <end position="295"/>
    </location>
</feature>
<evidence type="ECO:0000313" key="10">
    <source>
        <dbReference type="Proteomes" id="UP000265618"/>
    </source>
</evidence>
<dbReference type="Proteomes" id="UP000265618">
    <property type="component" value="Unassembled WGS sequence"/>
</dbReference>
<dbReference type="OrthoDB" id="57698at2759"/>
<dbReference type="InterPro" id="IPR036621">
    <property type="entry name" value="Anticodon-bd_dom_sf"/>
</dbReference>
<sequence>YDAIKHTVVSMFSHEAQLAGEEPVEITVEEGVARGWLQHETIAYYVARVQAFLIALGIKGTHLRFRQHLPTQLAHYARDCWDAEINSTYGWIECVGIADRSCFDLECHTKASGQALVAYRRFDTPKEVAYNTAAPVKKVVGKTFRREASKVVAALEALEAEAVDALKATLEADGHAPLAVADGTVVDVTSEMVEFSTGTKMVHGESFTPAVCEPSFGIGRILYMLLEHAFYTRDGDDKRTVFKFEPGMAPTKVVVLPISAQAQFTDILRDMQQSLSAAGVSNQVDASGGSIGRRYLCVITY</sequence>
<dbReference type="FunFam" id="3.30.720.200:FF:000001">
    <property type="entry name" value="Glycine--tRNA ligase 2"/>
    <property type="match status" value="1"/>
</dbReference>
<evidence type="ECO:0000256" key="1">
    <source>
        <dbReference type="ARBA" id="ARBA00004496"/>
    </source>
</evidence>
<evidence type="ECO:0000313" key="9">
    <source>
        <dbReference type="EMBL" id="GIQ88110.1"/>
    </source>
</evidence>
<proteinExistence type="predicted"/>
<protein>
    <submittedName>
        <fullName evidence="9">Glycyl-tRNA synthetase</fullName>
    </submittedName>
</protein>
<dbReference type="EMBL" id="BDIP01003776">
    <property type="protein sequence ID" value="GIQ88110.1"/>
    <property type="molecule type" value="Genomic_DNA"/>
</dbReference>
<dbReference type="InterPro" id="IPR027031">
    <property type="entry name" value="Gly-tRNA_synthase/POLG2"/>
</dbReference>
<reference evidence="9 10" key="1">
    <citation type="journal article" date="2018" name="PLoS ONE">
        <title>The draft genome of Kipferlia bialata reveals reductive genome evolution in fornicate parasites.</title>
        <authorList>
            <person name="Tanifuji G."/>
            <person name="Takabayashi S."/>
            <person name="Kume K."/>
            <person name="Takagi M."/>
            <person name="Nakayama T."/>
            <person name="Kamikawa R."/>
            <person name="Inagaki Y."/>
            <person name="Hashimoto T."/>
        </authorList>
    </citation>
    <scope>NUCLEOTIDE SEQUENCE [LARGE SCALE GENOMIC DNA]</scope>
    <source>
        <strain evidence="9">NY0173</strain>
    </source>
</reference>
<comment type="caution">
    <text evidence="9">The sequence shown here is derived from an EMBL/GenBank/DDBJ whole genome shotgun (WGS) entry which is preliminary data.</text>
</comment>
<evidence type="ECO:0000256" key="2">
    <source>
        <dbReference type="ARBA" id="ARBA00022490"/>
    </source>
</evidence>